<dbReference type="STRING" id="747725.A0A162Z9Z8"/>
<evidence type="ECO:0000313" key="5">
    <source>
        <dbReference type="Proteomes" id="UP000077051"/>
    </source>
</evidence>
<dbReference type="InterPro" id="IPR057975">
    <property type="entry name" value="TPR_ANAPC2"/>
</dbReference>
<name>A0A162Z9Z8_MUCCL</name>
<dbReference type="GO" id="GO:0005680">
    <property type="term" value="C:anaphase-promoting complex"/>
    <property type="evidence" value="ECO:0007669"/>
    <property type="project" value="TreeGrafter"/>
</dbReference>
<feature type="domain" description="Cullin family profile" evidence="3">
    <location>
        <begin position="533"/>
        <end position="745"/>
    </location>
</feature>
<sequence>MLTLYHNAPKQTRALDAIRKLKAYFERQGINEKEPLPNMQKIVDYCLKYPRLLRIRDSPLKYLHDPKLPYTVVHDWYIGIALDYLEASIFVLLEQWKSDYMKKRTDKKQIAQLFAKAVNDIYQCYEHTGLALGIPFPVGCALAAVELKEKVRNGSRALIKSKISYYFTDARNTFYTLAMHQIEALFKANQPNNAFAYLFSPHIMKYKEDELETKVQVFLDVLLPKLVDVFNLPDDILDSALISENVNDGDNQVDMNIWLTSSSSEGEEGPNDGKDALEAHIQTFSTVCEQLNNLHLTPNWTDILKETVQKRLQSMDWEENADVSVVQIQLKWLHVLILPWLSHLIPKTDDIETNWYNFLREKLKAEHVLYEVIYQTKIPEIFDIVLNYPDTECIIKDLHIIATKRGLLEDLKDSIMREIQTRLLHQGASAVDILQYYIDCIRSVSVIDPSCDIMESIIELIEHYLKTFRKDVTAGVVHLIRNAHEYSNLQVEDADIYVFKKSELNNEELPLDAVVIKEDRPAQLRRLQQKSKDSIAMLISVCSSLKDFIKGYSDKLGHVLLSTNNYDTTEEIQRLELLKRNFPPDTFLRCDIMLQDVTDSRRLDTSVHLNHGINPNLHAIIVSRKYWPGGNDEDEDDDLDDDSNMEDGNNASIKMWPGQQESLEEYDQEFRKIKKSRKLKFLPTKGSVRLNLEFESRTFTVDVSPEAATILSLFEGKGQAYTRNDIATKTKIDKAVVVECLELWLKKEVLKLSADGHYQLVEE</sequence>
<feature type="compositionally biased region" description="Acidic residues" evidence="2">
    <location>
        <begin position="631"/>
        <end position="645"/>
    </location>
</feature>
<dbReference type="InterPro" id="IPR044554">
    <property type="entry name" value="ANAPC2"/>
</dbReference>
<dbReference type="AlphaFoldDB" id="A0A162Z9Z8"/>
<dbReference type="GO" id="GO:0031625">
    <property type="term" value="F:ubiquitin protein ligase binding"/>
    <property type="evidence" value="ECO:0007669"/>
    <property type="project" value="InterPro"/>
</dbReference>
<evidence type="ECO:0000313" key="4">
    <source>
        <dbReference type="EMBL" id="OAD06147.1"/>
    </source>
</evidence>
<dbReference type="GO" id="GO:0007091">
    <property type="term" value="P:metaphase/anaphase transition of mitotic cell cycle"/>
    <property type="evidence" value="ECO:0007669"/>
    <property type="project" value="TreeGrafter"/>
</dbReference>
<dbReference type="InterPro" id="IPR036317">
    <property type="entry name" value="Cullin_homology_sf"/>
</dbReference>
<accession>A0A162Z9Z8</accession>
<dbReference type="PANTHER" id="PTHR45957:SF1">
    <property type="entry name" value="ANAPHASE-PROMOTING COMPLEX SUBUNIT 2"/>
    <property type="match status" value="1"/>
</dbReference>
<feature type="region of interest" description="Disordered" evidence="2">
    <location>
        <begin position="631"/>
        <end position="657"/>
    </location>
</feature>
<dbReference type="OrthoDB" id="5581181at2759"/>
<dbReference type="GO" id="GO:0070979">
    <property type="term" value="P:protein K11-linked ubiquitination"/>
    <property type="evidence" value="ECO:0007669"/>
    <property type="project" value="TreeGrafter"/>
</dbReference>
<reference evidence="4 5" key="1">
    <citation type="submission" date="2015-06" db="EMBL/GenBank/DDBJ databases">
        <title>Expansion of signal transduction pathways in fungi by whole-genome duplication.</title>
        <authorList>
            <consortium name="DOE Joint Genome Institute"/>
            <person name="Corrochano L.M."/>
            <person name="Kuo A."/>
            <person name="Marcet-Houben M."/>
            <person name="Polaino S."/>
            <person name="Salamov A."/>
            <person name="Villalobos J.M."/>
            <person name="Alvarez M.I."/>
            <person name="Avalos J."/>
            <person name="Benito E.P."/>
            <person name="Benoit I."/>
            <person name="Burger G."/>
            <person name="Camino L.P."/>
            <person name="Canovas D."/>
            <person name="Cerda-Olmedo E."/>
            <person name="Cheng J.-F."/>
            <person name="Dominguez A."/>
            <person name="Elias M."/>
            <person name="Eslava A.P."/>
            <person name="Glaser F."/>
            <person name="Grimwood J."/>
            <person name="Gutierrez G."/>
            <person name="Heitman J."/>
            <person name="Henrissat B."/>
            <person name="Iturriaga E.A."/>
            <person name="Lang B.F."/>
            <person name="Lavin J.L."/>
            <person name="Lee S."/>
            <person name="Li W."/>
            <person name="Lindquist E."/>
            <person name="Lopez-Garcia S."/>
            <person name="Luque E.M."/>
            <person name="Marcos A.T."/>
            <person name="Martin J."/>
            <person name="Mccluskey K."/>
            <person name="Medina H.R."/>
            <person name="Miralles-Duran A."/>
            <person name="Miyazaki A."/>
            <person name="Munoz-Torres E."/>
            <person name="Oguiza J.A."/>
            <person name="Ohm R."/>
            <person name="Olmedo M."/>
            <person name="Orejas M."/>
            <person name="Ortiz-Castellanos L."/>
            <person name="Pisabarro A.G."/>
            <person name="Rodriguez-Romero J."/>
            <person name="Ruiz-Herrera J."/>
            <person name="Ruiz-Vazquez R."/>
            <person name="Sanz C."/>
            <person name="Schackwitz W."/>
            <person name="Schmutz J."/>
            <person name="Shahriari M."/>
            <person name="Shelest E."/>
            <person name="Silva-Franco F."/>
            <person name="Soanes D."/>
            <person name="Syed K."/>
            <person name="Tagua V.G."/>
            <person name="Talbot N.J."/>
            <person name="Thon M."/>
            <person name="De Vries R.P."/>
            <person name="Wiebenga A."/>
            <person name="Yadav J.S."/>
            <person name="Braun E.L."/>
            <person name="Baker S."/>
            <person name="Garre V."/>
            <person name="Horwitz B."/>
            <person name="Torres-Martinez S."/>
            <person name="Idnurm A."/>
            <person name="Herrera-Estrella A."/>
            <person name="Gabaldon T."/>
            <person name="Grigoriev I.V."/>
        </authorList>
    </citation>
    <scope>NUCLEOTIDE SEQUENCE [LARGE SCALE GENOMIC DNA]</scope>
    <source>
        <strain evidence="4 5">CBS 277.49</strain>
    </source>
</reference>
<dbReference type="Pfam" id="PF26557">
    <property type="entry name" value="Cullin_AB"/>
    <property type="match status" value="1"/>
</dbReference>
<dbReference type="Proteomes" id="UP000077051">
    <property type="component" value="Unassembled WGS sequence"/>
</dbReference>
<dbReference type="Gene3D" id="3.30.230.130">
    <property type="entry name" value="Cullin, Chain C, Domain 2"/>
    <property type="match status" value="1"/>
</dbReference>
<dbReference type="SUPFAM" id="SSF75632">
    <property type="entry name" value="Cullin homology domain"/>
    <property type="match status" value="1"/>
</dbReference>
<evidence type="ECO:0000259" key="3">
    <source>
        <dbReference type="PROSITE" id="PS50069"/>
    </source>
</evidence>
<dbReference type="GO" id="GO:0006511">
    <property type="term" value="P:ubiquitin-dependent protein catabolic process"/>
    <property type="evidence" value="ECO:0007669"/>
    <property type="project" value="InterPro"/>
</dbReference>
<dbReference type="PANTHER" id="PTHR45957">
    <property type="entry name" value="ANAPHASE-PROMOTING COMPLEX SUBUNIT 2"/>
    <property type="match status" value="1"/>
</dbReference>
<comment type="caution">
    <text evidence="4">The sequence shown here is derived from an EMBL/GenBank/DDBJ whole genome shotgun (WGS) entry which is preliminary data.</text>
</comment>
<organism evidence="4 5">
    <name type="scientific">Mucor lusitanicus CBS 277.49</name>
    <dbReference type="NCBI Taxonomy" id="747725"/>
    <lineage>
        <taxon>Eukaryota</taxon>
        <taxon>Fungi</taxon>
        <taxon>Fungi incertae sedis</taxon>
        <taxon>Mucoromycota</taxon>
        <taxon>Mucoromycotina</taxon>
        <taxon>Mucoromycetes</taxon>
        <taxon>Mucorales</taxon>
        <taxon>Mucorineae</taxon>
        <taxon>Mucoraceae</taxon>
        <taxon>Mucor</taxon>
    </lineage>
</organism>
<comment type="similarity">
    <text evidence="1">Belongs to the cullin family.</text>
</comment>
<evidence type="ECO:0000256" key="1">
    <source>
        <dbReference type="PROSITE-ProRule" id="PRU00330"/>
    </source>
</evidence>
<gene>
    <name evidence="4" type="ORF">MUCCIDRAFT_106712</name>
</gene>
<dbReference type="InterPro" id="IPR016158">
    <property type="entry name" value="Cullin_homology"/>
</dbReference>
<dbReference type="Pfam" id="PF25773">
    <property type="entry name" value="TPR_ANAPC2"/>
    <property type="match status" value="1"/>
</dbReference>
<dbReference type="VEuPathDB" id="FungiDB:MUCCIDRAFT_106712"/>
<dbReference type="InterPro" id="IPR059120">
    <property type="entry name" value="Cullin-like_AB"/>
</dbReference>
<proteinExistence type="inferred from homology"/>
<evidence type="ECO:0000256" key="2">
    <source>
        <dbReference type="SAM" id="MobiDB-lite"/>
    </source>
</evidence>
<protein>
    <submittedName>
        <fullName evidence="4">Cullin</fullName>
    </submittedName>
</protein>
<dbReference type="PROSITE" id="PS50069">
    <property type="entry name" value="CULLIN_2"/>
    <property type="match status" value="1"/>
</dbReference>
<keyword evidence="5" id="KW-1185">Reference proteome</keyword>
<dbReference type="EMBL" id="AMYB01000002">
    <property type="protein sequence ID" value="OAD06147.1"/>
    <property type="molecule type" value="Genomic_DNA"/>
</dbReference>